<keyword evidence="7" id="KW-0472">Membrane</keyword>
<proteinExistence type="predicted"/>
<dbReference type="PRINTS" id="PR00019">
    <property type="entry name" value="LEURICHRPT"/>
</dbReference>
<gene>
    <name evidence="9" type="ORF">URODEC1_LOCUS88949</name>
</gene>
<keyword evidence="4" id="KW-0732">Signal</keyword>
<dbReference type="InterPro" id="IPR001611">
    <property type="entry name" value="Leu-rich_rpt"/>
</dbReference>
<dbReference type="PANTHER" id="PTHR48063">
    <property type="entry name" value="LRR RECEPTOR-LIKE KINASE"/>
    <property type="match status" value="1"/>
</dbReference>
<keyword evidence="3" id="KW-0812">Transmembrane</keyword>
<keyword evidence="8" id="KW-0325">Glycoprotein</keyword>
<keyword evidence="5" id="KW-0677">Repeat</keyword>
<dbReference type="AlphaFoldDB" id="A0ABC9DVC4"/>
<evidence type="ECO:0000313" key="9">
    <source>
        <dbReference type="EMBL" id="CAL5045633.1"/>
    </source>
</evidence>
<dbReference type="Proteomes" id="UP001497457">
    <property type="component" value="Chromosome 35b"/>
</dbReference>
<evidence type="ECO:0000256" key="5">
    <source>
        <dbReference type="ARBA" id="ARBA00022737"/>
    </source>
</evidence>
<keyword evidence="10" id="KW-1185">Reference proteome</keyword>
<dbReference type="GO" id="GO:0016020">
    <property type="term" value="C:membrane"/>
    <property type="evidence" value="ECO:0007669"/>
    <property type="project" value="UniProtKB-SubCell"/>
</dbReference>
<protein>
    <submittedName>
        <fullName evidence="9">Uncharacterized protein</fullName>
    </submittedName>
</protein>
<dbReference type="EMBL" id="OZ075145">
    <property type="protein sequence ID" value="CAL5045633.1"/>
    <property type="molecule type" value="Genomic_DNA"/>
</dbReference>
<dbReference type="Gene3D" id="3.80.10.10">
    <property type="entry name" value="Ribonuclease Inhibitor"/>
    <property type="match status" value="1"/>
</dbReference>
<evidence type="ECO:0000256" key="2">
    <source>
        <dbReference type="ARBA" id="ARBA00022614"/>
    </source>
</evidence>
<keyword evidence="6" id="KW-1133">Transmembrane helix</keyword>
<dbReference type="PANTHER" id="PTHR48063:SF92">
    <property type="entry name" value="LEUCINE-RICH REPEAT-CONTAINING N-TERMINAL PLANT-TYPE DOMAIN-CONTAINING PROTEIN"/>
    <property type="match status" value="1"/>
</dbReference>
<organism evidence="9 10">
    <name type="scientific">Urochloa decumbens</name>
    <dbReference type="NCBI Taxonomy" id="240449"/>
    <lineage>
        <taxon>Eukaryota</taxon>
        <taxon>Viridiplantae</taxon>
        <taxon>Streptophyta</taxon>
        <taxon>Embryophyta</taxon>
        <taxon>Tracheophyta</taxon>
        <taxon>Spermatophyta</taxon>
        <taxon>Magnoliopsida</taxon>
        <taxon>Liliopsida</taxon>
        <taxon>Poales</taxon>
        <taxon>Poaceae</taxon>
        <taxon>PACMAD clade</taxon>
        <taxon>Panicoideae</taxon>
        <taxon>Panicodae</taxon>
        <taxon>Paniceae</taxon>
        <taxon>Melinidinae</taxon>
        <taxon>Urochloa</taxon>
    </lineage>
</organism>
<keyword evidence="2" id="KW-0433">Leucine-rich repeat</keyword>
<evidence type="ECO:0000256" key="1">
    <source>
        <dbReference type="ARBA" id="ARBA00004479"/>
    </source>
</evidence>
<reference evidence="9 10" key="2">
    <citation type="submission" date="2024-10" db="EMBL/GenBank/DDBJ databases">
        <authorList>
            <person name="Ryan C."/>
        </authorList>
    </citation>
    <scope>NUCLEOTIDE SEQUENCE [LARGE SCALE GENOMIC DNA]</scope>
</reference>
<evidence type="ECO:0000256" key="8">
    <source>
        <dbReference type="ARBA" id="ARBA00023180"/>
    </source>
</evidence>
<dbReference type="Pfam" id="PF13855">
    <property type="entry name" value="LRR_8"/>
    <property type="match status" value="1"/>
</dbReference>
<evidence type="ECO:0000256" key="6">
    <source>
        <dbReference type="ARBA" id="ARBA00022989"/>
    </source>
</evidence>
<name>A0ABC9DVC4_9POAL</name>
<dbReference type="InterPro" id="IPR032675">
    <property type="entry name" value="LRR_dom_sf"/>
</dbReference>
<sequence length="174" mass="19177">MAFSVGVGGIAYYNESLYITIKGEERLYTRILNLVKSTDLSDNDHIGEIPVEIGALVELKNMNLSRNFLHGHIPDTVGSMGSLESLDLSWNQLSGVIPQSMASLHLLSHLNMSYNNLSGSIPLGSQLQTLGDEDPYIYSGNSYLCSALFSDSCSEQKQNPVDYEEDVYVHDVLL</sequence>
<dbReference type="SUPFAM" id="SSF52058">
    <property type="entry name" value="L domain-like"/>
    <property type="match status" value="1"/>
</dbReference>
<accession>A0ABC9DVC4</accession>
<evidence type="ECO:0000256" key="7">
    <source>
        <dbReference type="ARBA" id="ARBA00023136"/>
    </source>
</evidence>
<evidence type="ECO:0000256" key="3">
    <source>
        <dbReference type="ARBA" id="ARBA00022692"/>
    </source>
</evidence>
<dbReference type="InterPro" id="IPR046956">
    <property type="entry name" value="RLP23-like"/>
</dbReference>
<comment type="subcellular location">
    <subcellularLocation>
        <location evidence="1">Membrane</location>
        <topology evidence="1">Single-pass type I membrane protein</topology>
    </subcellularLocation>
</comment>
<evidence type="ECO:0000313" key="10">
    <source>
        <dbReference type="Proteomes" id="UP001497457"/>
    </source>
</evidence>
<evidence type="ECO:0000256" key="4">
    <source>
        <dbReference type="ARBA" id="ARBA00022729"/>
    </source>
</evidence>
<reference evidence="10" key="1">
    <citation type="submission" date="2024-06" db="EMBL/GenBank/DDBJ databases">
        <authorList>
            <person name="Ryan C."/>
        </authorList>
    </citation>
    <scope>NUCLEOTIDE SEQUENCE [LARGE SCALE GENOMIC DNA]</scope>
</reference>
<dbReference type="FunFam" id="3.80.10.10:FF:000041">
    <property type="entry name" value="LRR receptor-like serine/threonine-protein kinase ERECTA"/>
    <property type="match status" value="1"/>
</dbReference>